<dbReference type="OrthoDB" id="9811841at2"/>
<dbReference type="Pfam" id="PF21226">
    <property type="entry name" value="MalQ_N"/>
    <property type="match status" value="1"/>
</dbReference>
<evidence type="ECO:0000256" key="8">
    <source>
        <dbReference type="ARBA" id="ARBA00031423"/>
    </source>
</evidence>
<dbReference type="Proteomes" id="UP000242637">
    <property type="component" value="Chromosome 1"/>
</dbReference>
<evidence type="ECO:0000256" key="5">
    <source>
        <dbReference type="ARBA" id="ARBA00022676"/>
    </source>
</evidence>
<evidence type="ECO:0000256" key="2">
    <source>
        <dbReference type="ARBA" id="ARBA00005684"/>
    </source>
</evidence>
<comment type="catalytic activity">
    <reaction evidence="1 10">
        <text>Transfers a segment of a (1-&gt;4)-alpha-D-glucan to a new position in an acceptor, which may be glucose or a (1-&gt;4)-alpha-D-glucan.</text>
        <dbReference type="EC" id="2.4.1.25"/>
    </reaction>
</comment>
<dbReference type="EMBL" id="LT906453">
    <property type="protein sequence ID" value="SNV21966.1"/>
    <property type="molecule type" value="Genomic_DNA"/>
</dbReference>
<dbReference type="EC" id="2.4.1.25" evidence="3 10"/>
<feature type="domain" description="MalQ N-terminal beta-sandwich" evidence="11">
    <location>
        <begin position="69"/>
        <end position="163"/>
    </location>
</feature>
<dbReference type="AlphaFoldDB" id="A0A239VJ96"/>
<evidence type="ECO:0000313" key="12">
    <source>
        <dbReference type="EMBL" id="SNV21966.1"/>
    </source>
</evidence>
<dbReference type="RefSeq" id="WP_028327857.1">
    <property type="nucleotide sequence ID" value="NZ_LT906453.1"/>
</dbReference>
<dbReference type="InterPro" id="IPR017853">
    <property type="entry name" value="GH"/>
</dbReference>
<evidence type="ECO:0000256" key="7">
    <source>
        <dbReference type="ARBA" id="ARBA00023277"/>
    </source>
</evidence>
<dbReference type="PANTHER" id="PTHR32438">
    <property type="entry name" value="4-ALPHA-GLUCANOTRANSFERASE DPE1, CHLOROPLASTIC/AMYLOPLASTIC"/>
    <property type="match status" value="1"/>
</dbReference>
<dbReference type="NCBIfam" id="TIGR00217">
    <property type="entry name" value="malQ"/>
    <property type="match status" value="1"/>
</dbReference>
<reference evidence="12 13" key="1">
    <citation type="submission" date="2017-06" db="EMBL/GenBank/DDBJ databases">
        <authorList>
            <consortium name="Pathogen Informatics"/>
        </authorList>
    </citation>
    <scope>NUCLEOTIDE SEQUENCE [LARGE SCALE GENOMIC DNA]</scope>
    <source>
        <strain evidence="12 13">NCTC13039</strain>
    </source>
</reference>
<evidence type="ECO:0000256" key="10">
    <source>
        <dbReference type="RuleBase" id="RU361207"/>
    </source>
</evidence>
<dbReference type="Gene3D" id="3.20.20.80">
    <property type="entry name" value="Glycosidases"/>
    <property type="match status" value="1"/>
</dbReference>
<sequence>MEHPSQVLADLARAYGVATEYDNWKGEHVIVSAETIRAVLGAFDVDASDDAAASRALREREDEPWLRTLPAFSLVRAGEGGRVAVHVPHGEPVRVWVELEDRAGVRDLRQLDVWVDPRMVNGALVGEATFELPGDLPLGWHSLHAEVSGSVEGVGQGTLVVVPAVLDVPEPVASSGARGVATQIYQVRTRRSWGMGDFADLGDTCVWAGRDLGADFVLVNPVHAAAPVPPIEPSPYLPTSRRFVDTSYIRPEDVPELAYADEGVQALVARCARQGRALNERDSIERNVLVPLKREALHALYEVPRSVRRQLEFEQFCQEQGQPLIDFATWCALIADGSVSDAQWRELFFSPQAPAVEQFRDEHVEDVGFEMWLQWVADAQLAQVQRSAVDAGMSVGVLKDMAVGVHPAGADAWSLGSVLARGVTVGAPPDAYSQLGQDWSQPPWRPDRLVETGYRPFRDMIRAALRHSGGMRIDHIIGFFRLWWVPAGKKPLDGTYVRLDHEAMIGILVLEAQRAGAVIVGEDLGTVEPWVRDYLSGRGILGTSIFWFEQDEAGFRQPETYRRLCLSSVTTHDLPPTAGYLEGEHVKVRDRLGMFTQQVEKEWEAFHDERHRVLCRLSERGLVDVPSGDGVDARTIAAEDDLVAHRAGSVVEALHRYVSWTPSLLVSVAMADLAGDRRGVNQPGTNDEYPNWRVPLAGPDGVPMFLEELVQSRRAKALAACIERGVPRCEA</sequence>
<keyword evidence="13" id="KW-1185">Reference proteome</keyword>
<evidence type="ECO:0000256" key="9">
    <source>
        <dbReference type="ARBA" id="ARBA00031501"/>
    </source>
</evidence>
<dbReference type="InterPro" id="IPR048458">
    <property type="entry name" value="MalQ_N"/>
</dbReference>
<keyword evidence="7 10" id="KW-0119">Carbohydrate metabolism</keyword>
<dbReference type="InterPro" id="IPR003385">
    <property type="entry name" value="Glyco_hydro_77"/>
</dbReference>
<dbReference type="GO" id="GO:0005975">
    <property type="term" value="P:carbohydrate metabolic process"/>
    <property type="evidence" value="ECO:0007669"/>
    <property type="project" value="InterPro"/>
</dbReference>
<evidence type="ECO:0000313" key="13">
    <source>
        <dbReference type="Proteomes" id="UP000242637"/>
    </source>
</evidence>
<organism evidence="12 13">
    <name type="scientific">Dermatophilus congolensis</name>
    <dbReference type="NCBI Taxonomy" id="1863"/>
    <lineage>
        <taxon>Bacteria</taxon>
        <taxon>Bacillati</taxon>
        <taxon>Actinomycetota</taxon>
        <taxon>Actinomycetes</taxon>
        <taxon>Micrococcales</taxon>
        <taxon>Dermatophilaceae</taxon>
        <taxon>Dermatophilus</taxon>
    </lineage>
</organism>
<dbReference type="GeneID" id="63459622"/>
<dbReference type="PANTHER" id="PTHR32438:SF5">
    <property type="entry name" value="4-ALPHA-GLUCANOTRANSFERASE DPE1, CHLOROPLASTIC_AMYLOPLASTIC"/>
    <property type="match status" value="1"/>
</dbReference>
<dbReference type="STRING" id="1121387.GCA_000429885_01906"/>
<evidence type="ECO:0000256" key="4">
    <source>
        <dbReference type="ARBA" id="ARBA00020295"/>
    </source>
</evidence>
<name>A0A239VJ96_9MICO</name>
<evidence type="ECO:0000256" key="6">
    <source>
        <dbReference type="ARBA" id="ARBA00022679"/>
    </source>
</evidence>
<accession>A0A239VJ96</accession>
<protein>
    <recommendedName>
        <fullName evidence="4 10">4-alpha-glucanotransferase</fullName>
        <ecNumber evidence="3 10">2.4.1.25</ecNumber>
    </recommendedName>
    <alternativeName>
        <fullName evidence="8 10">Amylomaltase</fullName>
    </alternativeName>
    <alternativeName>
        <fullName evidence="9 10">Disproportionating enzyme</fullName>
    </alternativeName>
</protein>
<comment type="similarity">
    <text evidence="2 10">Belongs to the disproportionating enzyme family.</text>
</comment>
<keyword evidence="6 10" id="KW-0808">Transferase</keyword>
<dbReference type="KEGG" id="dco:SAMEA4475696_1403"/>
<evidence type="ECO:0000259" key="11">
    <source>
        <dbReference type="Pfam" id="PF21226"/>
    </source>
</evidence>
<proteinExistence type="inferred from homology"/>
<evidence type="ECO:0000256" key="1">
    <source>
        <dbReference type="ARBA" id="ARBA00000439"/>
    </source>
</evidence>
<evidence type="ECO:0000256" key="3">
    <source>
        <dbReference type="ARBA" id="ARBA00012560"/>
    </source>
</evidence>
<gene>
    <name evidence="12" type="primary">malQ</name>
    <name evidence="12" type="ORF">SAMEA4475696_01403</name>
</gene>
<keyword evidence="5 10" id="KW-0328">Glycosyltransferase</keyword>
<dbReference type="GO" id="GO:0004134">
    <property type="term" value="F:4-alpha-glucanotransferase activity"/>
    <property type="evidence" value="ECO:0007669"/>
    <property type="project" value="UniProtKB-EC"/>
</dbReference>
<dbReference type="Pfam" id="PF02446">
    <property type="entry name" value="Glyco_hydro_77"/>
    <property type="match status" value="1"/>
</dbReference>
<dbReference type="SUPFAM" id="SSF51445">
    <property type="entry name" value="(Trans)glycosidases"/>
    <property type="match status" value="1"/>
</dbReference>